<name>A0A7Y0EL71_9CLOT</name>
<keyword evidence="2" id="KW-1185">Reference proteome</keyword>
<gene>
    <name evidence="1" type="ORF">HBE96_23405</name>
</gene>
<dbReference type="RefSeq" id="WP_169300106.1">
    <property type="nucleotide sequence ID" value="NZ_JABBNI010000065.1"/>
</dbReference>
<accession>A0A7Y0EL71</accession>
<comment type="caution">
    <text evidence="1">The sequence shown here is derived from an EMBL/GenBank/DDBJ whole genome shotgun (WGS) entry which is preliminary data.</text>
</comment>
<dbReference type="AlphaFoldDB" id="A0A7Y0EL71"/>
<evidence type="ECO:0000313" key="2">
    <source>
        <dbReference type="Proteomes" id="UP000537131"/>
    </source>
</evidence>
<protein>
    <submittedName>
        <fullName evidence="1">Uncharacterized protein</fullName>
    </submittedName>
</protein>
<proteinExistence type="predicted"/>
<organism evidence="1 2">
    <name type="scientific">Clostridium muellerianum</name>
    <dbReference type="NCBI Taxonomy" id="2716538"/>
    <lineage>
        <taxon>Bacteria</taxon>
        <taxon>Bacillati</taxon>
        <taxon>Bacillota</taxon>
        <taxon>Clostridia</taxon>
        <taxon>Eubacteriales</taxon>
        <taxon>Clostridiaceae</taxon>
        <taxon>Clostridium</taxon>
    </lineage>
</organism>
<dbReference type="EMBL" id="JABBNI010000065">
    <property type="protein sequence ID" value="NMM65528.1"/>
    <property type="molecule type" value="Genomic_DNA"/>
</dbReference>
<sequence>MMLCLTCGLQRPNSYKNNTCPRCKSHLKYIEAAAKGTAVKLHKAGLSVSYATAEVYSYNSYAVHTVNISIGLAKPYQVEVLRRLPEGYEYVFPEAHIIEYLSHIPIEHLLSPLLTYCVLRYEAQYLDNAEAKAVLKQKLIELDDWVDEAVEDGWLAICNLGGLL</sequence>
<evidence type="ECO:0000313" key="1">
    <source>
        <dbReference type="EMBL" id="NMM65528.1"/>
    </source>
</evidence>
<reference evidence="1 2" key="1">
    <citation type="submission" date="2020-06" db="EMBL/GenBank/DDBJ databases">
        <title>Complete Genome Sequence of Clostridium muelleri sp. nov. P21T, an Acid-Alcohol Producing Acetogen Isolated from Old Hay.</title>
        <authorList>
            <person name="Duncan K.E."/>
            <person name="Tanner R.S."/>
        </authorList>
    </citation>
    <scope>NUCLEOTIDE SEQUENCE [LARGE SCALE GENOMIC DNA]</scope>
    <source>
        <strain evidence="1 2">P21</strain>
    </source>
</reference>
<dbReference type="Proteomes" id="UP000537131">
    <property type="component" value="Unassembled WGS sequence"/>
</dbReference>